<feature type="domain" description="Transketolase-like pyrimidine-binding" evidence="6">
    <location>
        <begin position="513"/>
        <end position="706"/>
    </location>
</feature>
<dbReference type="InterPro" id="IPR001017">
    <property type="entry name" value="DH_E1"/>
</dbReference>
<dbReference type="EMBL" id="CP001472">
    <property type="protein sequence ID" value="ACO32490.1"/>
    <property type="molecule type" value="Genomic_DNA"/>
</dbReference>
<dbReference type="FunCoup" id="C1F806">
    <property type="interactions" value="478"/>
</dbReference>
<dbReference type="AlphaFoldDB" id="C1F806"/>
<dbReference type="STRING" id="240015.ACP_0050"/>
<dbReference type="Pfam" id="PF02779">
    <property type="entry name" value="Transket_pyr"/>
    <property type="match status" value="1"/>
</dbReference>
<dbReference type="GO" id="GO:0006099">
    <property type="term" value="P:tricarboxylic acid cycle"/>
    <property type="evidence" value="ECO:0007669"/>
    <property type="project" value="TreeGrafter"/>
</dbReference>
<dbReference type="Proteomes" id="UP000002207">
    <property type="component" value="Chromosome"/>
</dbReference>
<name>C1F806_ACIC5</name>
<dbReference type="InterPro" id="IPR031717">
    <property type="entry name" value="ODO-1/KGD_C"/>
</dbReference>
<organism evidence="7 8">
    <name type="scientific">Acidobacterium capsulatum (strain ATCC 51196 / DSM 11244 / BCRC 80197 / JCM 7670 / NBRC 15755 / NCIMB 13165 / 161)</name>
    <dbReference type="NCBI Taxonomy" id="240015"/>
    <lineage>
        <taxon>Bacteria</taxon>
        <taxon>Pseudomonadati</taxon>
        <taxon>Acidobacteriota</taxon>
        <taxon>Terriglobia</taxon>
        <taxon>Terriglobales</taxon>
        <taxon>Acidobacteriaceae</taxon>
        <taxon>Acidobacterium</taxon>
    </lineage>
</organism>
<evidence type="ECO:0000313" key="8">
    <source>
        <dbReference type="Proteomes" id="UP000002207"/>
    </source>
</evidence>
<evidence type="ECO:0000313" key="7">
    <source>
        <dbReference type="EMBL" id="ACO32490.1"/>
    </source>
</evidence>
<evidence type="ECO:0000259" key="6">
    <source>
        <dbReference type="SMART" id="SM00861"/>
    </source>
</evidence>
<evidence type="ECO:0000256" key="3">
    <source>
        <dbReference type="ARBA" id="ARBA00012280"/>
    </source>
</evidence>
<dbReference type="PIRSF" id="PIRSF000157">
    <property type="entry name" value="Oxoglu_dh_E1"/>
    <property type="match status" value="1"/>
</dbReference>
<evidence type="ECO:0000256" key="4">
    <source>
        <dbReference type="ARBA" id="ARBA00023002"/>
    </source>
</evidence>
<reference evidence="7 8" key="1">
    <citation type="journal article" date="2009" name="Appl. Environ. Microbiol.">
        <title>Three genomes from the phylum Acidobacteria provide insight into the lifestyles of these microorganisms in soils.</title>
        <authorList>
            <person name="Ward N.L."/>
            <person name="Challacombe J.F."/>
            <person name="Janssen P.H."/>
            <person name="Henrissat B."/>
            <person name="Coutinho P.M."/>
            <person name="Wu M."/>
            <person name="Xie G."/>
            <person name="Haft D.H."/>
            <person name="Sait M."/>
            <person name="Badger J."/>
            <person name="Barabote R.D."/>
            <person name="Bradley B."/>
            <person name="Brettin T.S."/>
            <person name="Brinkac L.M."/>
            <person name="Bruce D."/>
            <person name="Creasy T."/>
            <person name="Daugherty S.C."/>
            <person name="Davidsen T.M."/>
            <person name="DeBoy R.T."/>
            <person name="Detter J.C."/>
            <person name="Dodson R.J."/>
            <person name="Durkin A.S."/>
            <person name="Ganapathy A."/>
            <person name="Gwinn-Giglio M."/>
            <person name="Han C.S."/>
            <person name="Khouri H."/>
            <person name="Kiss H."/>
            <person name="Kothari S.P."/>
            <person name="Madupu R."/>
            <person name="Nelson K.E."/>
            <person name="Nelson W.C."/>
            <person name="Paulsen I."/>
            <person name="Penn K."/>
            <person name="Ren Q."/>
            <person name="Rosovitz M.J."/>
            <person name="Selengut J.D."/>
            <person name="Shrivastava S."/>
            <person name="Sullivan S.A."/>
            <person name="Tapia R."/>
            <person name="Thompson L.S."/>
            <person name="Watkins K.L."/>
            <person name="Yang Q."/>
            <person name="Yu C."/>
            <person name="Zafar N."/>
            <person name="Zhou L."/>
            <person name="Kuske C.R."/>
        </authorList>
    </citation>
    <scope>NUCLEOTIDE SEQUENCE [LARGE SCALE GENOMIC DNA]</scope>
    <source>
        <strain evidence="8">ATCC 51196 / DSM 11244 / BCRC 80197 / JCM 7670 / NBRC 15755 / NCIMB 13165 / 161</strain>
    </source>
</reference>
<dbReference type="HOGENOM" id="CLU_004709_1_0_0"/>
<dbReference type="Pfam" id="PF00676">
    <property type="entry name" value="E1_dh"/>
    <property type="match status" value="1"/>
</dbReference>
<dbReference type="EC" id="1.2.4.2" evidence="3"/>
<keyword evidence="5" id="KW-0786">Thiamine pyrophosphate</keyword>
<accession>C1F806</accession>
<dbReference type="GO" id="GO:0045252">
    <property type="term" value="C:oxoglutarate dehydrogenase complex"/>
    <property type="evidence" value="ECO:0007669"/>
    <property type="project" value="TreeGrafter"/>
</dbReference>
<dbReference type="GO" id="GO:0005829">
    <property type="term" value="C:cytosol"/>
    <property type="evidence" value="ECO:0007669"/>
    <property type="project" value="TreeGrafter"/>
</dbReference>
<comment type="cofactor">
    <cofactor evidence="1">
        <name>thiamine diphosphate</name>
        <dbReference type="ChEBI" id="CHEBI:58937"/>
    </cofactor>
</comment>
<dbReference type="NCBIfam" id="NF006914">
    <property type="entry name" value="PRK09404.1"/>
    <property type="match status" value="1"/>
</dbReference>
<dbReference type="GO" id="GO:0030976">
    <property type="term" value="F:thiamine pyrophosphate binding"/>
    <property type="evidence" value="ECO:0007669"/>
    <property type="project" value="InterPro"/>
</dbReference>
<dbReference type="InterPro" id="IPR029061">
    <property type="entry name" value="THDP-binding"/>
</dbReference>
<dbReference type="Gene3D" id="3.40.50.11610">
    <property type="entry name" value="Multifunctional 2-oxoglutarate metabolism enzyme, C-terminal domain"/>
    <property type="match status" value="1"/>
</dbReference>
<dbReference type="InterPro" id="IPR011603">
    <property type="entry name" value="2oxoglutarate_DH_E1"/>
</dbReference>
<dbReference type="GO" id="GO:0004591">
    <property type="term" value="F:oxoglutarate dehydrogenase (succinyl-transferring) activity"/>
    <property type="evidence" value="ECO:0007669"/>
    <property type="project" value="UniProtKB-EC"/>
</dbReference>
<dbReference type="NCBIfam" id="TIGR00239">
    <property type="entry name" value="2oxo_dh_E1"/>
    <property type="match status" value="1"/>
</dbReference>
<dbReference type="PANTHER" id="PTHR23152">
    <property type="entry name" value="2-OXOGLUTARATE DEHYDROGENASE"/>
    <property type="match status" value="1"/>
</dbReference>
<keyword evidence="8" id="KW-1185">Reference proteome</keyword>
<dbReference type="Gene3D" id="3.40.50.970">
    <property type="match status" value="1"/>
</dbReference>
<dbReference type="Pfam" id="PF16870">
    <property type="entry name" value="OxoGdeHyase_C"/>
    <property type="match status" value="1"/>
</dbReference>
<dbReference type="InParanoid" id="C1F806"/>
<dbReference type="KEGG" id="aca:ACP_0050"/>
<dbReference type="NCBIfam" id="NF008907">
    <property type="entry name" value="PRK12270.1"/>
    <property type="match status" value="1"/>
</dbReference>
<dbReference type="InterPro" id="IPR005475">
    <property type="entry name" value="Transketolase-like_Pyr-bd"/>
</dbReference>
<dbReference type="Gene3D" id="3.40.50.12470">
    <property type="match status" value="1"/>
</dbReference>
<proteinExistence type="predicted"/>
<evidence type="ECO:0000256" key="2">
    <source>
        <dbReference type="ARBA" id="ARBA00003906"/>
    </source>
</evidence>
<dbReference type="PANTHER" id="PTHR23152:SF4">
    <property type="entry name" value="2-OXOADIPATE DEHYDROGENASE COMPLEX COMPONENT E1"/>
    <property type="match status" value="1"/>
</dbReference>
<protein>
    <recommendedName>
        <fullName evidence="3">oxoglutarate dehydrogenase (succinyl-transferring)</fullName>
        <ecNumber evidence="3">1.2.4.2</ecNumber>
    </recommendedName>
</protein>
<dbReference type="SMART" id="SM00861">
    <property type="entry name" value="Transket_pyr"/>
    <property type="match status" value="1"/>
</dbReference>
<dbReference type="InterPro" id="IPR042179">
    <property type="entry name" value="KGD_C_sf"/>
</dbReference>
<keyword evidence="4 7" id="KW-0560">Oxidoreductase</keyword>
<comment type="function">
    <text evidence="2">E1 component of the 2-oxoglutarate dehydrogenase (OGDH) complex which catalyzes the decarboxylation of 2-oxoglutarate, the first step in the conversion of 2-oxoglutarate to succinyl-CoA and CO(2).</text>
</comment>
<dbReference type="CDD" id="cd02016">
    <property type="entry name" value="TPP_E1_OGDC_like"/>
    <property type="match status" value="1"/>
</dbReference>
<dbReference type="SUPFAM" id="SSF52518">
    <property type="entry name" value="Thiamin diphosphate-binding fold (THDP-binding)"/>
    <property type="match status" value="2"/>
</dbReference>
<sequence length="858" mass="96193">MMCYGSSKGLFRTRTYLNMSATRLEPNPTEVAATFQREQIFDHYRRWGYLEAQLDPLGQYLAPAPIDGEVSEGPGADEARRYYCGTVGVEFMHIPSAERRRWLQQRLERDPEKTAPEVQQRILDDLTRADIFEQVIQSRYLGTKRFSLEGVTSLIPFLEELLHRAAELGATKSVMGMSHRGRLNVMVNTFRKSASDIFAKFEDVDPRSILGGGDVKYHQGATAELPMRNGSTLSLHLVSNPSHLEAVDPIVAGRAKAKQMRMQRADGSDGHAGVLPVTIHGDAAFAGQGIWAETLNLAYVEGFNIGGSIHIIVNNLIGFTAEPEESNSSRFASDMAKRLPIPIFHVNAEDADAVVRIAALAAEYRYTFRSDVVIDLIGYRRHGHSEVDDPTITQPLRYARIKEHPPLYEIYAKHIGADVAARVKELQAEFGEAQKAAQKLDKQPVVARLPEYWSAYKGGPYKAEYEVETGLTREEIAAIAEGVTRAPEGFHVHAKIQKLLEQRLEMGHGKRPFDYGMAEAIAIGSLLRQGIPVRMSGQDTQRGTFNHRHSVLTDIENEQQWIPLNHLAEGQAQFDVYNSTLSEAGVMGFEYGYSRDFPESLVLWEAQFGDFANGAQIVIDQFLSSAEDKWGLLSGLVLLLPHGYEGQGPEHSSARVERYLQLTARDNMQVCQPSSAAQYFHLLRRQAMRQWRKPLVVFTPKSMLRHPAAVSPIDAFTQPRFQPVVPETEIENAERLLLCTGKIGHELRIERQKRQDTKTGILFLDQMYPWPEAELIAAMNQHPNAHEIVWVQEEPENMGALSFVMPRLRRLAHGRQVLSVKRSAAASPATGSAKAHEMEQKTLIDLALSHSLKERLAK</sequence>
<evidence type="ECO:0000256" key="5">
    <source>
        <dbReference type="ARBA" id="ARBA00023052"/>
    </source>
</evidence>
<evidence type="ECO:0000256" key="1">
    <source>
        <dbReference type="ARBA" id="ARBA00001964"/>
    </source>
</evidence>
<gene>
    <name evidence="7" type="primary">sucA</name>
    <name evidence="7" type="ordered locus">ACP_0050</name>
</gene>
<dbReference type="eggNOG" id="COG0567">
    <property type="taxonomic scope" value="Bacteria"/>
</dbReference>